<protein>
    <submittedName>
        <fullName evidence="2">Uncharacterized protein</fullName>
    </submittedName>
</protein>
<accession>A0ABS8VKP0</accession>
<dbReference type="EMBL" id="JACEIK010004824">
    <property type="protein sequence ID" value="MCD9646524.1"/>
    <property type="molecule type" value="Genomic_DNA"/>
</dbReference>
<evidence type="ECO:0000313" key="3">
    <source>
        <dbReference type="Proteomes" id="UP000823775"/>
    </source>
</evidence>
<feature type="region of interest" description="Disordered" evidence="1">
    <location>
        <begin position="1"/>
        <end position="34"/>
    </location>
</feature>
<organism evidence="2 3">
    <name type="scientific">Datura stramonium</name>
    <name type="common">Jimsonweed</name>
    <name type="synonym">Common thornapple</name>
    <dbReference type="NCBI Taxonomy" id="4076"/>
    <lineage>
        <taxon>Eukaryota</taxon>
        <taxon>Viridiplantae</taxon>
        <taxon>Streptophyta</taxon>
        <taxon>Embryophyta</taxon>
        <taxon>Tracheophyta</taxon>
        <taxon>Spermatophyta</taxon>
        <taxon>Magnoliopsida</taxon>
        <taxon>eudicotyledons</taxon>
        <taxon>Gunneridae</taxon>
        <taxon>Pentapetalae</taxon>
        <taxon>asterids</taxon>
        <taxon>lamiids</taxon>
        <taxon>Solanales</taxon>
        <taxon>Solanaceae</taxon>
        <taxon>Solanoideae</taxon>
        <taxon>Datureae</taxon>
        <taxon>Datura</taxon>
    </lineage>
</organism>
<dbReference type="Proteomes" id="UP000823775">
    <property type="component" value="Unassembled WGS sequence"/>
</dbReference>
<evidence type="ECO:0000256" key="1">
    <source>
        <dbReference type="SAM" id="MobiDB-lite"/>
    </source>
</evidence>
<keyword evidence="3" id="KW-1185">Reference proteome</keyword>
<name>A0ABS8VKP0_DATST</name>
<evidence type="ECO:0000313" key="2">
    <source>
        <dbReference type="EMBL" id="MCD9646524.1"/>
    </source>
</evidence>
<comment type="caution">
    <text evidence="2">The sequence shown here is derived from an EMBL/GenBank/DDBJ whole genome shotgun (WGS) entry which is preliminary data.</text>
</comment>
<sequence length="90" mass="10242">MAPKSNKGKGVASSSQGTKRSIFGEEAQTMDASMPQQLSRRYGLYWVIDQEATDEQLNIDYPLYEHSRAFCNVRPGFEEPFDDNNAIYDE</sequence>
<proteinExistence type="predicted"/>
<reference evidence="2 3" key="1">
    <citation type="journal article" date="2021" name="BMC Genomics">
        <title>Datura genome reveals duplications of psychoactive alkaloid biosynthetic genes and high mutation rate following tissue culture.</title>
        <authorList>
            <person name="Rajewski A."/>
            <person name="Carter-House D."/>
            <person name="Stajich J."/>
            <person name="Litt A."/>
        </authorList>
    </citation>
    <scope>NUCLEOTIDE SEQUENCE [LARGE SCALE GENOMIC DNA]</scope>
    <source>
        <strain evidence="2">AR-01</strain>
    </source>
</reference>
<gene>
    <name evidence="2" type="ORF">HAX54_036411</name>
</gene>